<keyword evidence="2" id="KW-1185">Reference proteome</keyword>
<dbReference type="PATRIC" id="fig|1279009.4.peg.3830"/>
<dbReference type="AlphaFoldDB" id="M7N1C5"/>
<dbReference type="OrthoDB" id="9805017at2"/>
<dbReference type="RefSeq" id="WP_009197164.1">
    <property type="nucleotide sequence ID" value="NZ_AODQ01000147.1"/>
</dbReference>
<gene>
    <name evidence="1" type="ORF">ADICEAN_03785</name>
</gene>
<dbReference type="SUPFAM" id="SSF49299">
    <property type="entry name" value="PKD domain"/>
    <property type="match status" value="1"/>
</dbReference>
<proteinExistence type="predicted"/>
<dbReference type="eggNOG" id="COG5384">
    <property type="taxonomic scope" value="Bacteria"/>
</dbReference>
<organism evidence="1 2">
    <name type="scientific">Cesiribacter andamanensis AMV16</name>
    <dbReference type="NCBI Taxonomy" id="1279009"/>
    <lineage>
        <taxon>Bacteria</taxon>
        <taxon>Pseudomonadati</taxon>
        <taxon>Bacteroidota</taxon>
        <taxon>Cytophagia</taxon>
        <taxon>Cytophagales</taxon>
        <taxon>Cesiribacteraceae</taxon>
        <taxon>Cesiribacter</taxon>
    </lineage>
</organism>
<sequence>MAADITGQTNCLSSGNGSARVTAISYGGAADAPANYTYQWTNAAGAPVGTGETISGLVAGTYYVVATKANGNPGSSCASAPFEVVVPNTPVYPTIALSSLPNTACDNTYTGQIDAQIGFTTSYDWALLQQDGTPTAYSGTASTSATLSIGGLAPGIYLLQVTDLNGCPATEQITVGEDLTWPIVITADTSPQTACASGNGTAWVSGISFNGVAQNVADYLYSWSWIAADGSTQTGSGTTLSGLLAGTYTVTAIKNNGNPGSGCQSAPFQVTVVFEPTNPVATLDGTDNTSCLAGGNGSLTATLSDFGTQYTYVLYKDGQATSYSGTASTASLTFSNLLEGEYRLEVRAENGCPVDAYRNIQRVEVGGELTLSGLDQRTCNPDGAVSVTQILFGGESFSGAAILLNFDLVLIDANTNTRLTHVATASTNGATFAGLPAGNYTVEATKRSGIGMGCFITAMMGVADISTDPVLEVASYNMISECFGNPKGMVGMLVREADGSEYTSNPGHYTVSWQYRATLSSTTYLPYPGTDFSISNLDPGFYTLNITNTLTGCSQSLEFEIQEVVVEIALRATADNQTFCTPENGQLLVQVINEEEIRATLGFLPTFDFEVYRGDISTPTGSFYDRTANAEDYFRSQYGADTYSIFAWFNGQNVYGCIGGVGITIDYIDNTPFPTATVEAELSICDPTRGNATASAHVNGITEGYSFTWYAGEIGDVSTPLGQTGPVATGLAAGTYWVEVIDTYTSCPGSVAITVDEYNPEIPFVEAMLEATVATSCAAPNGSMRVIVSNYNQYNFYWYAGQTVDPANQISTGTDTHVISNLAEGYYTVVAEDKQNGCISNAVTKYLGGDYTYPDYEIMLTPASCEVPGTARVVDLSGTLLSYTIWDAQGNQVGDHTAPFSGIAGTYLLKVVSTDGCEKSEPFTITDTVAPFNGVTPNGDGQNDYFHFSCIDLYPQNLLRIYNRAGGLVFELNGYDNQLKVFSGKGNRGLYIGDKDLPAGTYFWVLFRNNTNEKPKPDSWN</sequence>
<reference evidence="1 2" key="1">
    <citation type="journal article" date="2013" name="Genome Announc.">
        <title>Draft Genome Sequence of Cesiribacter andamanensis Strain AMV16T, Isolated from a Soil Sample from a Mud Volcano in the Andaman Islands, India.</title>
        <authorList>
            <person name="Shivaji S."/>
            <person name="Ara S."/>
            <person name="Begum Z."/>
            <person name="Srinivas T.N."/>
            <person name="Singh A."/>
            <person name="Kumar Pinnaka A."/>
        </authorList>
    </citation>
    <scope>NUCLEOTIDE SEQUENCE [LARGE SCALE GENOMIC DNA]</scope>
    <source>
        <strain evidence="1 2">AMV16</strain>
    </source>
</reference>
<dbReference type="InterPro" id="IPR035986">
    <property type="entry name" value="PKD_dom_sf"/>
</dbReference>
<dbReference type="eggNOG" id="COG3209">
    <property type="taxonomic scope" value="Bacteria"/>
</dbReference>
<evidence type="ECO:0000313" key="1">
    <source>
        <dbReference type="EMBL" id="EMR01097.1"/>
    </source>
</evidence>
<comment type="caution">
    <text evidence="1">The sequence shown here is derived from an EMBL/GenBank/DDBJ whole genome shotgun (WGS) entry which is preliminary data.</text>
</comment>
<protein>
    <recommendedName>
        <fullName evidence="3">Ig-like domain-containing protein</fullName>
    </recommendedName>
</protein>
<evidence type="ECO:0000313" key="2">
    <source>
        <dbReference type="Proteomes" id="UP000011910"/>
    </source>
</evidence>
<accession>M7N1C5</accession>
<evidence type="ECO:0008006" key="3">
    <source>
        <dbReference type="Google" id="ProtNLM"/>
    </source>
</evidence>
<dbReference type="STRING" id="1279009.ADICEAN_03785"/>
<dbReference type="EMBL" id="AODQ01000147">
    <property type="protein sequence ID" value="EMR01097.1"/>
    <property type="molecule type" value="Genomic_DNA"/>
</dbReference>
<dbReference type="Pfam" id="PF13585">
    <property type="entry name" value="CHU_C"/>
    <property type="match status" value="1"/>
</dbReference>
<name>M7N1C5_9BACT</name>
<dbReference type="Proteomes" id="UP000011910">
    <property type="component" value="Unassembled WGS sequence"/>
</dbReference>